<dbReference type="PANTHER" id="PTHR10859:SF91">
    <property type="entry name" value="DOLICHYL-PHOSPHATE BETA-GLUCOSYLTRANSFERASE"/>
    <property type="match status" value="1"/>
</dbReference>
<dbReference type="AlphaFoldDB" id="A0A1G1WYH0"/>
<dbReference type="InterPro" id="IPR029044">
    <property type="entry name" value="Nucleotide-diphossugar_trans"/>
</dbReference>
<accession>A0A1G1WYH0</accession>
<comment type="catalytic activity">
    <reaction evidence="13">
        <text>a di-trans,poly-cis-dolichyl phosphate + UDP-alpha-D-glucose = a di-trans,poly-cis-dolichyl beta-D-glucosyl phosphate + UDP</text>
        <dbReference type="Rhea" id="RHEA:15401"/>
        <dbReference type="Rhea" id="RHEA-COMP:19498"/>
        <dbReference type="Rhea" id="RHEA-COMP:19502"/>
        <dbReference type="ChEBI" id="CHEBI:57525"/>
        <dbReference type="ChEBI" id="CHEBI:57683"/>
        <dbReference type="ChEBI" id="CHEBI:58223"/>
        <dbReference type="ChEBI" id="CHEBI:58885"/>
        <dbReference type="EC" id="2.4.1.117"/>
    </reaction>
    <physiologicalReaction direction="left-to-right" evidence="13">
        <dbReference type="Rhea" id="RHEA:15402"/>
    </physiologicalReaction>
</comment>
<comment type="pathway">
    <text evidence="3">Protein modification; protein glycosylation.</text>
</comment>
<evidence type="ECO:0000313" key="17">
    <source>
        <dbReference type="EMBL" id="OGY32812.1"/>
    </source>
</evidence>
<evidence type="ECO:0000259" key="15">
    <source>
        <dbReference type="Pfam" id="PF00535"/>
    </source>
</evidence>
<evidence type="ECO:0000256" key="4">
    <source>
        <dbReference type="ARBA" id="ARBA00006739"/>
    </source>
</evidence>
<keyword evidence="11 14" id="KW-1133">Transmembrane helix</keyword>
<proteinExistence type="inferred from homology"/>
<evidence type="ECO:0000256" key="3">
    <source>
        <dbReference type="ARBA" id="ARBA00004922"/>
    </source>
</evidence>
<comment type="caution">
    <text evidence="17">The sequence shown here is derived from an EMBL/GenBank/DDBJ whole genome shotgun (WGS) entry which is preliminary data.</text>
</comment>
<dbReference type="InterPro" id="IPR001173">
    <property type="entry name" value="Glyco_trans_2-like"/>
</dbReference>
<keyword evidence="7" id="KW-0808">Transferase</keyword>
<organism evidence="17 18">
    <name type="scientific">Candidatus Woykebacteria bacterium RIFCSPLOWO2_01_FULL_41_12</name>
    <dbReference type="NCBI Taxonomy" id="1802604"/>
    <lineage>
        <taxon>Bacteria</taxon>
        <taxon>Candidatus Woykeibacteriota</taxon>
    </lineage>
</organism>
<name>A0A1G1WYH0_9BACT</name>
<dbReference type="GO" id="GO:0004581">
    <property type="term" value="F:dolichyl-phosphate beta-glucosyltransferase activity"/>
    <property type="evidence" value="ECO:0007669"/>
    <property type="project" value="UniProtKB-EC"/>
</dbReference>
<dbReference type="GO" id="GO:0000271">
    <property type="term" value="P:polysaccharide biosynthetic process"/>
    <property type="evidence" value="ECO:0007669"/>
    <property type="project" value="InterPro"/>
</dbReference>
<evidence type="ECO:0000256" key="10">
    <source>
        <dbReference type="ARBA" id="ARBA00022968"/>
    </source>
</evidence>
<evidence type="ECO:0000256" key="8">
    <source>
        <dbReference type="ARBA" id="ARBA00022692"/>
    </source>
</evidence>
<dbReference type="EMBL" id="MHDA01000005">
    <property type="protein sequence ID" value="OGY32812.1"/>
    <property type="molecule type" value="Genomic_DNA"/>
</dbReference>
<evidence type="ECO:0000259" key="16">
    <source>
        <dbReference type="Pfam" id="PF04138"/>
    </source>
</evidence>
<evidence type="ECO:0000256" key="6">
    <source>
        <dbReference type="ARBA" id="ARBA00022676"/>
    </source>
</evidence>
<gene>
    <name evidence="17" type="ORF">A3A57_00010</name>
</gene>
<keyword evidence="9" id="KW-0256">Endoplasmic reticulum</keyword>
<dbReference type="Pfam" id="PF04138">
    <property type="entry name" value="GtrA_DPMS_TM"/>
    <property type="match status" value="1"/>
</dbReference>
<sequence length="418" mass="48064">MTEKNPLISIIIPAFNEADRVGNSLEKLTTFLNTRDEEFEVIVVDDASTDNTKAIAESFKDKIENLWVLRLEESPYAGKGLAVNKGVLAAKGDIVLFTDADFSTPIEEIDKLLEKINSGFDIAIGSRAADRSTVKKKQHILRELMGKTFNILVRTLTVKGIFDTQCGFKAFRVGTTRQLFENQKIFDFGFDVEILFLAQRQGLKIAEVPVLWFNDQRSTVHPIKDSYRMFLDLLKIRMYYARPNGSSLDKLCYIVYHYRTFWRFSIVGATNTVVDIGALYLLTRIVGMSAVSANLISVEIAIIWSFIWNNLWTFSERNVSDPLWKKFLVFQFVSLGGYVVNQISFLFFFKIFNVFDLFAKVLTVPITLVFNYVLNSRWTFRDERSGKASWLAYSIFILILFLLYFFLTKTLSVPFFGR</sequence>
<feature type="transmembrane region" description="Helical" evidence="14">
    <location>
        <begin position="289"/>
        <end position="308"/>
    </location>
</feature>
<evidence type="ECO:0000256" key="1">
    <source>
        <dbReference type="ARBA" id="ARBA00004141"/>
    </source>
</evidence>
<comment type="subcellular location">
    <subcellularLocation>
        <location evidence="2">Endoplasmic reticulum membrane</location>
        <topology evidence="2">Single-pass membrane protein</topology>
    </subcellularLocation>
    <subcellularLocation>
        <location evidence="1">Membrane</location>
        <topology evidence="1">Multi-pass membrane protein</topology>
    </subcellularLocation>
</comment>
<dbReference type="InterPro" id="IPR035518">
    <property type="entry name" value="DPG_synthase"/>
</dbReference>
<feature type="domain" description="GtrA/DPMS transmembrane" evidence="16">
    <location>
        <begin position="263"/>
        <end position="353"/>
    </location>
</feature>
<dbReference type="SUPFAM" id="SSF53448">
    <property type="entry name" value="Nucleotide-diphospho-sugar transferases"/>
    <property type="match status" value="1"/>
</dbReference>
<evidence type="ECO:0000256" key="5">
    <source>
        <dbReference type="ARBA" id="ARBA00012583"/>
    </source>
</evidence>
<feature type="transmembrane region" description="Helical" evidence="14">
    <location>
        <begin position="328"/>
        <end position="349"/>
    </location>
</feature>
<dbReference type="GO" id="GO:0006487">
    <property type="term" value="P:protein N-linked glycosylation"/>
    <property type="evidence" value="ECO:0007669"/>
    <property type="project" value="TreeGrafter"/>
</dbReference>
<keyword evidence="10" id="KW-0735">Signal-anchor</keyword>
<evidence type="ECO:0000256" key="13">
    <source>
        <dbReference type="ARBA" id="ARBA00045097"/>
    </source>
</evidence>
<keyword evidence="12 14" id="KW-0472">Membrane</keyword>
<evidence type="ECO:0000256" key="2">
    <source>
        <dbReference type="ARBA" id="ARBA00004389"/>
    </source>
</evidence>
<feature type="transmembrane region" description="Helical" evidence="14">
    <location>
        <begin position="261"/>
        <end position="282"/>
    </location>
</feature>
<dbReference type="EC" id="2.4.1.117" evidence="5"/>
<evidence type="ECO:0000256" key="11">
    <source>
        <dbReference type="ARBA" id="ARBA00022989"/>
    </source>
</evidence>
<feature type="transmembrane region" description="Helical" evidence="14">
    <location>
        <begin position="361"/>
        <end position="378"/>
    </location>
</feature>
<dbReference type="PANTHER" id="PTHR10859">
    <property type="entry name" value="GLYCOSYL TRANSFERASE"/>
    <property type="match status" value="1"/>
</dbReference>
<dbReference type="Pfam" id="PF00535">
    <property type="entry name" value="Glycos_transf_2"/>
    <property type="match status" value="1"/>
</dbReference>
<reference evidence="17 18" key="1">
    <citation type="journal article" date="2016" name="Nat. Commun.">
        <title>Thousands of microbial genomes shed light on interconnected biogeochemical processes in an aquifer system.</title>
        <authorList>
            <person name="Anantharaman K."/>
            <person name="Brown C.T."/>
            <person name="Hug L.A."/>
            <person name="Sharon I."/>
            <person name="Castelle C.J."/>
            <person name="Probst A.J."/>
            <person name="Thomas B.C."/>
            <person name="Singh A."/>
            <person name="Wilkins M.J."/>
            <person name="Karaoz U."/>
            <person name="Brodie E.L."/>
            <person name="Williams K.H."/>
            <person name="Hubbard S.S."/>
            <person name="Banfield J.F."/>
        </authorList>
    </citation>
    <scope>NUCLEOTIDE SEQUENCE [LARGE SCALE GENOMIC DNA]</scope>
</reference>
<keyword evidence="8 14" id="KW-0812">Transmembrane</keyword>
<dbReference type="InterPro" id="IPR007267">
    <property type="entry name" value="GtrA_DPMS_TM"/>
</dbReference>
<dbReference type="GO" id="GO:0016020">
    <property type="term" value="C:membrane"/>
    <property type="evidence" value="ECO:0007669"/>
    <property type="project" value="UniProtKB-SubCell"/>
</dbReference>
<feature type="domain" description="Glycosyltransferase 2-like" evidence="15">
    <location>
        <begin position="9"/>
        <end position="173"/>
    </location>
</feature>
<protein>
    <recommendedName>
        <fullName evidence="5">dolichyl-phosphate beta-glucosyltransferase</fullName>
        <ecNumber evidence="5">2.4.1.117</ecNumber>
    </recommendedName>
</protein>
<dbReference type="Gene3D" id="3.90.550.10">
    <property type="entry name" value="Spore Coat Polysaccharide Biosynthesis Protein SpsA, Chain A"/>
    <property type="match status" value="1"/>
</dbReference>
<evidence type="ECO:0000256" key="12">
    <source>
        <dbReference type="ARBA" id="ARBA00023136"/>
    </source>
</evidence>
<comment type="similarity">
    <text evidence="4">Belongs to the glycosyltransferase 2 family.</text>
</comment>
<dbReference type="Proteomes" id="UP000179279">
    <property type="component" value="Unassembled WGS sequence"/>
</dbReference>
<evidence type="ECO:0000256" key="14">
    <source>
        <dbReference type="SAM" id="Phobius"/>
    </source>
</evidence>
<keyword evidence="6" id="KW-0328">Glycosyltransferase</keyword>
<evidence type="ECO:0000313" key="18">
    <source>
        <dbReference type="Proteomes" id="UP000179279"/>
    </source>
</evidence>
<evidence type="ECO:0000256" key="9">
    <source>
        <dbReference type="ARBA" id="ARBA00022824"/>
    </source>
</evidence>
<feature type="transmembrane region" description="Helical" evidence="14">
    <location>
        <begin position="390"/>
        <end position="408"/>
    </location>
</feature>
<evidence type="ECO:0000256" key="7">
    <source>
        <dbReference type="ARBA" id="ARBA00022679"/>
    </source>
</evidence>
<dbReference type="CDD" id="cd04188">
    <property type="entry name" value="DPG_synthase"/>
    <property type="match status" value="1"/>
</dbReference>